<name>A0A2X1BAM5_9BACI</name>
<sequence length="328" mass="36582">MKKIVSYILFALILISTNTVSAQSVVTITGGKMIDNRTLVPLRSIFEELGATVIWNQNTKTISATKDTTNISLKLGTKTAVINGQSVSIDVPAQIRNGTTLVPLRFISEALGANVKWDNKTLTATIEQNNKTISVKVEIPKQEGNRNFLNITDAEIKEAIQEGNKGIYHLHDIRKKYIVPVASDGFGLKYYQPIVNINTPYLTVLSVAALKTNKNETLSFSEAKKWVDIYKQSKSIDFTIETYGNSIDVIFNPINIVLKQGDNYIYPSSTTSLGVQRTTSWPNDPSYNENHTSFFPTNKIDTNQNATLILKMPDNTLITYNVVFSNYK</sequence>
<dbReference type="InterPro" id="IPR036582">
    <property type="entry name" value="Mao_N_sf"/>
</dbReference>
<dbReference type="Gene3D" id="3.30.457.10">
    <property type="entry name" value="Copper amine oxidase-like, N-terminal domain"/>
    <property type="match status" value="2"/>
</dbReference>
<evidence type="ECO:0000259" key="2">
    <source>
        <dbReference type="Pfam" id="PF07833"/>
    </source>
</evidence>
<evidence type="ECO:0000256" key="1">
    <source>
        <dbReference type="SAM" id="SignalP"/>
    </source>
</evidence>
<keyword evidence="3" id="KW-0645">Protease</keyword>
<dbReference type="SUPFAM" id="SSF55383">
    <property type="entry name" value="Copper amine oxidase, domain N"/>
    <property type="match status" value="1"/>
</dbReference>
<dbReference type="InterPro" id="IPR012854">
    <property type="entry name" value="Cu_amine_oxidase-like_N"/>
</dbReference>
<dbReference type="AlphaFoldDB" id="A0A2X1BAM5"/>
<dbReference type="RefSeq" id="WP_112118624.1">
    <property type="nucleotide sequence ID" value="NZ_UAQE01000004.1"/>
</dbReference>
<proteinExistence type="predicted"/>
<dbReference type="GO" id="GO:0008233">
    <property type="term" value="F:peptidase activity"/>
    <property type="evidence" value="ECO:0007669"/>
    <property type="project" value="UniProtKB-KW"/>
</dbReference>
<keyword evidence="3" id="KW-0560">Oxidoreductase</keyword>
<protein>
    <submittedName>
        <fullName evidence="3">Putative SCP-like extracellular protease</fullName>
        <ecNumber evidence="3">1.4.3.21</ecNumber>
    </submittedName>
</protein>
<dbReference type="EC" id="1.4.3.21" evidence="3"/>
<evidence type="ECO:0000313" key="3">
    <source>
        <dbReference type="EMBL" id="SPU38821.1"/>
    </source>
</evidence>
<feature type="domain" description="Copper amine oxidase-like N-terminal" evidence="2">
    <location>
        <begin position="33"/>
        <end position="126"/>
    </location>
</feature>
<accession>A0A2X1BAM5</accession>
<feature type="chain" id="PRO_5015974058" evidence="1">
    <location>
        <begin position="23"/>
        <end position="328"/>
    </location>
</feature>
<keyword evidence="3" id="KW-0378">Hydrolase</keyword>
<dbReference type="GO" id="GO:0008131">
    <property type="term" value="F:primary methylamine oxidase activity"/>
    <property type="evidence" value="ECO:0007669"/>
    <property type="project" value="UniProtKB-EC"/>
</dbReference>
<dbReference type="Proteomes" id="UP000251431">
    <property type="component" value="Unassembled WGS sequence"/>
</dbReference>
<dbReference type="GO" id="GO:0006508">
    <property type="term" value="P:proteolysis"/>
    <property type="evidence" value="ECO:0007669"/>
    <property type="project" value="UniProtKB-KW"/>
</dbReference>
<dbReference type="EMBL" id="UAQE01000004">
    <property type="protein sequence ID" value="SPU38821.1"/>
    <property type="molecule type" value="Genomic_DNA"/>
</dbReference>
<evidence type="ECO:0000313" key="4">
    <source>
        <dbReference type="Proteomes" id="UP000251431"/>
    </source>
</evidence>
<reference evidence="3 4" key="1">
    <citation type="submission" date="2018-06" db="EMBL/GenBank/DDBJ databases">
        <authorList>
            <consortium name="Pathogen Informatics"/>
            <person name="Doyle S."/>
        </authorList>
    </citation>
    <scope>NUCLEOTIDE SEQUENCE [LARGE SCALE GENOMIC DNA]</scope>
    <source>
        <strain evidence="3 4">NCTC7582</strain>
    </source>
</reference>
<feature type="signal peptide" evidence="1">
    <location>
        <begin position="1"/>
        <end position="22"/>
    </location>
</feature>
<dbReference type="Pfam" id="PF07833">
    <property type="entry name" value="Cu_amine_oxidN1"/>
    <property type="match status" value="1"/>
</dbReference>
<gene>
    <name evidence="3" type="primary">maoA</name>
    <name evidence="3" type="ORF">NCTC7582_04790</name>
</gene>
<keyword evidence="1" id="KW-0732">Signal</keyword>
<organism evidence="3 4">
    <name type="scientific">Lysinibacillus capsici</name>
    <dbReference type="NCBI Taxonomy" id="2115968"/>
    <lineage>
        <taxon>Bacteria</taxon>
        <taxon>Bacillati</taxon>
        <taxon>Bacillota</taxon>
        <taxon>Bacilli</taxon>
        <taxon>Bacillales</taxon>
        <taxon>Bacillaceae</taxon>
        <taxon>Lysinibacillus</taxon>
    </lineage>
</organism>